<sequence>MGRPDDSTGYEGWYLEPRWPGLEAEREGVTFDADKLKKVAQDLEKKLKIFDGSNPGSLAHLMANTDLSDQRAIVKSIDRWPGGHAFFETLKTANVEFPDVYSQIVTRLRVAIALVNAGAGIYGGADTSSTTPGGNKPA</sequence>
<keyword evidence="2" id="KW-1185">Reference proteome</keyword>
<evidence type="ECO:0000313" key="1">
    <source>
        <dbReference type="EMBL" id="GAA0922968.1"/>
    </source>
</evidence>
<name>A0ABP3ZJB2_9ACTN</name>
<dbReference type="RefSeq" id="WP_343949724.1">
    <property type="nucleotide sequence ID" value="NZ_BAAAHQ010000009.1"/>
</dbReference>
<organism evidence="1 2">
    <name type="scientific">Nonomuraea longicatena</name>
    <dbReference type="NCBI Taxonomy" id="83682"/>
    <lineage>
        <taxon>Bacteria</taxon>
        <taxon>Bacillati</taxon>
        <taxon>Actinomycetota</taxon>
        <taxon>Actinomycetes</taxon>
        <taxon>Streptosporangiales</taxon>
        <taxon>Streptosporangiaceae</taxon>
        <taxon>Nonomuraea</taxon>
    </lineage>
</organism>
<gene>
    <name evidence="1" type="ORF">GCM10009560_22590</name>
</gene>
<evidence type="ECO:0000313" key="2">
    <source>
        <dbReference type="Proteomes" id="UP001501578"/>
    </source>
</evidence>
<dbReference type="EMBL" id="BAAAHQ010000009">
    <property type="protein sequence ID" value="GAA0922968.1"/>
    <property type="molecule type" value="Genomic_DNA"/>
</dbReference>
<protein>
    <submittedName>
        <fullName evidence="1">Uncharacterized protein</fullName>
    </submittedName>
</protein>
<proteinExistence type="predicted"/>
<comment type="caution">
    <text evidence="1">The sequence shown here is derived from an EMBL/GenBank/DDBJ whole genome shotgun (WGS) entry which is preliminary data.</text>
</comment>
<dbReference type="Proteomes" id="UP001501578">
    <property type="component" value="Unassembled WGS sequence"/>
</dbReference>
<accession>A0ABP3ZJB2</accession>
<reference evidence="2" key="1">
    <citation type="journal article" date="2019" name="Int. J. Syst. Evol. Microbiol.">
        <title>The Global Catalogue of Microorganisms (GCM) 10K type strain sequencing project: providing services to taxonomists for standard genome sequencing and annotation.</title>
        <authorList>
            <consortium name="The Broad Institute Genomics Platform"/>
            <consortium name="The Broad Institute Genome Sequencing Center for Infectious Disease"/>
            <person name="Wu L."/>
            <person name="Ma J."/>
        </authorList>
    </citation>
    <scope>NUCLEOTIDE SEQUENCE [LARGE SCALE GENOMIC DNA]</scope>
    <source>
        <strain evidence="2">JCM 11136</strain>
    </source>
</reference>